<gene>
    <name evidence="2" type="ORF">Sjap_001468</name>
</gene>
<keyword evidence="1" id="KW-0812">Transmembrane</keyword>
<name>A0AAP0KJZ6_9MAGN</name>
<dbReference type="EMBL" id="JBBNAE010000001">
    <property type="protein sequence ID" value="KAK9153988.1"/>
    <property type="molecule type" value="Genomic_DNA"/>
</dbReference>
<reference evidence="2 3" key="1">
    <citation type="submission" date="2024-01" db="EMBL/GenBank/DDBJ databases">
        <title>Genome assemblies of Stephania.</title>
        <authorList>
            <person name="Yang L."/>
        </authorList>
    </citation>
    <scope>NUCLEOTIDE SEQUENCE [LARGE SCALE GENOMIC DNA]</scope>
    <source>
        <strain evidence="2">QJT</strain>
        <tissue evidence="2">Leaf</tissue>
    </source>
</reference>
<evidence type="ECO:0000313" key="3">
    <source>
        <dbReference type="Proteomes" id="UP001417504"/>
    </source>
</evidence>
<proteinExistence type="predicted"/>
<dbReference type="AlphaFoldDB" id="A0AAP0KJZ6"/>
<dbReference type="Proteomes" id="UP001417504">
    <property type="component" value="Unassembled WGS sequence"/>
</dbReference>
<keyword evidence="3" id="KW-1185">Reference proteome</keyword>
<protein>
    <submittedName>
        <fullName evidence="2">Uncharacterized protein</fullName>
    </submittedName>
</protein>
<feature type="transmembrane region" description="Helical" evidence="1">
    <location>
        <begin position="6"/>
        <end position="24"/>
    </location>
</feature>
<accession>A0AAP0KJZ6</accession>
<evidence type="ECO:0000256" key="1">
    <source>
        <dbReference type="SAM" id="Phobius"/>
    </source>
</evidence>
<sequence>MANNLLDFNFFGLIFLFFVTAFPIPQHLRKSFSADKEKSVVAKIKVVVRKRLLDKEELARRNCKEPKEVLRPSTRIPFGL</sequence>
<keyword evidence="1" id="KW-0472">Membrane</keyword>
<organism evidence="2 3">
    <name type="scientific">Stephania japonica</name>
    <dbReference type="NCBI Taxonomy" id="461633"/>
    <lineage>
        <taxon>Eukaryota</taxon>
        <taxon>Viridiplantae</taxon>
        <taxon>Streptophyta</taxon>
        <taxon>Embryophyta</taxon>
        <taxon>Tracheophyta</taxon>
        <taxon>Spermatophyta</taxon>
        <taxon>Magnoliopsida</taxon>
        <taxon>Ranunculales</taxon>
        <taxon>Menispermaceae</taxon>
        <taxon>Menispermoideae</taxon>
        <taxon>Cissampelideae</taxon>
        <taxon>Stephania</taxon>
    </lineage>
</organism>
<evidence type="ECO:0000313" key="2">
    <source>
        <dbReference type="EMBL" id="KAK9153988.1"/>
    </source>
</evidence>
<keyword evidence="1" id="KW-1133">Transmembrane helix</keyword>
<comment type="caution">
    <text evidence="2">The sequence shown here is derived from an EMBL/GenBank/DDBJ whole genome shotgun (WGS) entry which is preliminary data.</text>
</comment>